<dbReference type="AlphaFoldDB" id="A0A1A9UXB6"/>
<dbReference type="EnsemblMetazoa" id="GAUT018825-RA">
    <property type="protein sequence ID" value="GAUT018825-PA"/>
    <property type="gene ID" value="GAUT018825"/>
</dbReference>
<sequence>MPEVLVTIPPLQLQSELSSEAEATSTTPEVTTRSSNDRDSDCSRSNKKKQQVPLGLHSKSKLRKSYGSRSQWKSSLKISSQQKATAAFKLKSHIPRALLLTPSSSTTSLTPSDSVSSRALVPIRKATAADLLTLTPAEKALTSIQKQRTHAILSFRQRKSFSQMDFKHARRNMSETVAMRQSPSNGNRNNVMCRKFSCSPAVLPPTKQDSFAHKLYNDDNPFYTAQPDPRMAGLRIYTAIMLNAWRKRRDEVKRLVEEVNDLKRAAIKAKNQLHVFNTLFRVEQKRNDELNSQLKRSLEDINITKASCEGLTTSLISLKADKALLEQQLQIKDQEYDSLNALQSQTKSDLFKAMGVQRDIQGALQLEQRKVQTLENQKNELINEIYELNNEAAQKEAGLEAQIQKKEYENSTVKEYIKKLEEQVDILKQSGEVLVRDRVTSEEKLKKEIESLHLEIDSMQKLVKKTFINRLKGYWRTSLQCQKSTLHMLHLVAYYMFPATPPPKLTSFPLPSFNLNKALNIIRR</sequence>
<organism evidence="3 4">
    <name type="scientific">Glossina austeni</name>
    <name type="common">Savannah tsetse fly</name>
    <dbReference type="NCBI Taxonomy" id="7395"/>
    <lineage>
        <taxon>Eukaryota</taxon>
        <taxon>Metazoa</taxon>
        <taxon>Ecdysozoa</taxon>
        <taxon>Arthropoda</taxon>
        <taxon>Hexapoda</taxon>
        <taxon>Insecta</taxon>
        <taxon>Pterygota</taxon>
        <taxon>Neoptera</taxon>
        <taxon>Endopterygota</taxon>
        <taxon>Diptera</taxon>
        <taxon>Brachycera</taxon>
        <taxon>Muscomorpha</taxon>
        <taxon>Hippoboscoidea</taxon>
        <taxon>Glossinidae</taxon>
        <taxon>Glossina</taxon>
    </lineage>
</organism>
<protein>
    <submittedName>
        <fullName evidence="3">Uncharacterized protein</fullName>
    </submittedName>
</protein>
<accession>A0A1A9UXB6</accession>
<dbReference type="VEuPathDB" id="VectorBase:GAUT018825"/>
<name>A0A1A9UXB6_GLOAU</name>
<proteinExistence type="predicted"/>
<evidence type="ECO:0000313" key="4">
    <source>
        <dbReference type="Proteomes" id="UP000078200"/>
    </source>
</evidence>
<evidence type="ECO:0000256" key="1">
    <source>
        <dbReference type="SAM" id="Coils"/>
    </source>
</evidence>
<feature type="coiled-coil region" evidence="1">
    <location>
        <begin position="242"/>
        <end position="272"/>
    </location>
</feature>
<evidence type="ECO:0000313" key="3">
    <source>
        <dbReference type="EnsemblMetazoa" id="GAUT018825-PA"/>
    </source>
</evidence>
<feature type="coiled-coil region" evidence="1">
    <location>
        <begin position="315"/>
        <end position="462"/>
    </location>
</feature>
<reference evidence="3" key="1">
    <citation type="submission" date="2020-05" db="UniProtKB">
        <authorList>
            <consortium name="EnsemblMetazoa"/>
        </authorList>
    </citation>
    <scope>IDENTIFICATION</scope>
    <source>
        <strain evidence="3">TTRI</strain>
    </source>
</reference>
<dbReference type="Proteomes" id="UP000078200">
    <property type="component" value="Unassembled WGS sequence"/>
</dbReference>
<feature type="region of interest" description="Disordered" evidence="2">
    <location>
        <begin position="15"/>
        <end position="68"/>
    </location>
</feature>
<evidence type="ECO:0000256" key="2">
    <source>
        <dbReference type="SAM" id="MobiDB-lite"/>
    </source>
</evidence>
<keyword evidence="1" id="KW-0175">Coiled coil</keyword>
<keyword evidence="4" id="KW-1185">Reference proteome</keyword>
<feature type="compositionally biased region" description="Basic and acidic residues" evidence="2">
    <location>
        <begin position="35"/>
        <end position="44"/>
    </location>
</feature>
<feature type="compositionally biased region" description="Low complexity" evidence="2">
    <location>
        <begin position="15"/>
        <end position="29"/>
    </location>
</feature>